<comment type="caution">
    <text evidence="2">The sequence shown here is derived from an EMBL/GenBank/DDBJ whole genome shotgun (WGS) entry which is preliminary data.</text>
</comment>
<keyword evidence="3" id="KW-1185">Reference proteome</keyword>
<dbReference type="RefSeq" id="WP_189767186.1">
    <property type="nucleotide sequence ID" value="NZ_BNCK01000001.1"/>
</dbReference>
<keyword evidence="1" id="KW-0812">Transmembrane</keyword>
<evidence type="ECO:0000313" key="3">
    <source>
        <dbReference type="Proteomes" id="UP000623842"/>
    </source>
</evidence>
<evidence type="ECO:0000256" key="1">
    <source>
        <dbReference type="SAM" id="Phobius"/>
    </source>
</evidence>
<gene>
    <name evidence="2" type="ORF">GCM10017161_05650</name>
</gene>
<keyword evidence="1" id="KW-1133">Transmembrane helix</keyword>
<feature type="transmembrane region" description="Helical" evidence="1">
    <location>
        <begin position="23"/>
        <end position="44"/>
    </location>
</feature>
<evidence type="ECO:0008006" key="4">
    <source>
        <dbReference type="Google" id="ProtNLM"/>
    </source>
</evidence>
<protein>
    <recommendedName>
        <fullName evidence="4">DUF4381 domain-containing protein</fullName>
    </recommendedName>
</protein>
<dbReference type="InterPro" id="IPR025489">
    <property type="entry name" value="DUF4381"/>
</dbReference>
<accession>A0A919BBR8</accession>
<reference evidence="2" key="1">
    <citation type="journal article" date="2014" name="Int. J. Syst. Evol. Microbiol.">
        <title>Complete genome sequence of Corynebacterium casei LMG S-19264T (=DSM 44701T), isolated from a smear-ripened cheese.</title>
        <authorList>
            <consortium name="US DOE Joint Genome Institute (JGI-PGF)"/>
            <person name="Walter F."/>
            <person name="Albersmeier A."/>
            <person name="Kalinowski J."/>
            <person name="Ruckert C."/>
        </authorList>
    </citation>
    <scope>NUCLEOTIDE SEQUENCE</scope>
    <source>
        <strain evidence="2">KCTC 42731</strain>
    </source>
</reference>
<reference evidence="2" key="2">
    <citation type="submission" date="2020-09" db="EMBL/GenBank/DDBJ databases">
        <authorList>
            <person name="Sun Q."/>
            <person name="Kim S."/>
        </authorList>
    </citation>
    <scope>NUCLEOTIDE SEQUENCE</scope>
    <source>
        <strain evidence="2">KCTC 42731</strain>
    </source>
</reference>
<dbReference type="AlphaFoldDB" id="A0A919BBR8"/>
<proteinExistence type="predicted"/>
<evidence type="ECO:0000313" key="2">
    <source>
        <dbReference type="EMBL" id="GHF81141.1"/>
    </source>
</evidence>
<name>A0A919BBR8_9GAMM</name>
<keyword evidence="1" id="KW-0472">Membrane</keyword>
<dbReference type="Pfam" id="PF14316">
    <property type="entry name" value="DUF4381"/>
    <property type="match status" value="1"/>
</dbReference>
<organism evidence="2 3">
    <name type="scientific">Thalassotalea marina</name>
    <dbReference type="NCBI Taxonomy" id="1673741"/>
    <lineage>
        <taxon>Bacteria</taxon>
        <taxon>Pseudomonadati</taxon>
        <taxon>Pseudomonadota</taxon>
        <taxon>Gammaproteobacteria</taxon>
        <taxon>Alteromonadales</taxon>
        <taxon>Colwelliaceae</taxon>
        <taxon>Thalassotalea</taxon>
    </lineage>
</organism>
<dbReference type="EMBL" id="BNCK01000001">
    <property type="protein sequence ID" value="GHF81141.1"/>
    <property type="molecule type" value="Genomic_DNA"/>
</dbReference>
<sequence length="161" mass="18669">MDPLAQLNDIHIPQQVHGWPVALGWWLLAATVLIAVSYFIWRYVKLKRINKIKQTALNLLVSEQHSPAELIKILKWACMHYFPRTDVANQYGDQLASFLRQALPEKKQSGLNENIGKLLDTHYRKETDHQTQEQLQQQIVYWLQHALPPKAKPKSNVGEVK</sequence>
<dbReference type="Proteomes" id="UP000623842">
    <property type="component" value="Unassembled WGS sequence"/>
</dbReference>